<dbReference type="KEGG" id="bsei:KMZ68_20275"/>
<dbReference type="AlphaFoldDB" id="A0A975NML4"/>
<dbReference type="InterPro" id="IPR006894">
    <property type="entry name" value="HupH_Hydgase_express_prot_C"/>
</dbReference>
<evidence type="ECO:0000313" key="3">
    <source>
        <dbReference type="EMBL" id="QWG17286.1"/>
    </source>
</evidence>
<dbReference type="InterPro" id="IPR038527">
    <property type="entry name" value="HupH_C_sf"/>
</dbReference>
<evidence type="ECO:0000313" key="4">
    <source>
        <dbReference type="Proteomes" id="UP000680805"/>
    </source>
</evidence>
<evidence type="ECO:0000256" key="1">
    <source>
        <dbReference type="ARBA" id="ARBA00010832"/>
    </source>
</evidence>
<sequence>MSGINMGVVGPGTQPADADGAELAYMEMPKAMRTYAMPAVPEPDEVENIDSALALLAEVRDALAEGKSASFDLGGLDRQNRAFVDQVLGDGEVSIVAGSTIQAQESVLAGVWRVHELDQAGRLQRDTIEVGGFPRCVLPSAQDAAAPALASHDGPLPAMVYNAPALVTEMTDKLAAWRPGVDAHVINLSLLPLSDEDVSYLDARLGPGSVTILSRGYGNCRISSTATRNAWYVRYFNSREAVILNTIEITEIPSVACAAPEDLEDSAQRLGEILDVYL</sequence>
<gene>
    <name evidence="3" type="ORF">KMZ68_20275</name>
</gene>
<evidence type="ECO:0000259" key="2">
    <source>
        <dbReference type="Pfam" id="PF04809"/>
    </source>
</evidence>
<proteinExistence type="inferred from homology"/>
<feature type="domain" description="HupH hydrogenase expression protein C-terminal" evidence="2">
    <location>
        <begin position="160"/>
        <end position="276"/>
    </location>
</feature>
<organism evidence="3 4">
    <name type="scientific">Bradyrhizobium sediminis</name>
    <dbReference type="NCBI Taxonomy" id="2840469"/>
    <lineage>
        <taxon>Bacteria</taxon>
        <taxon>Pseudomonadati</taxon>
        <taxon>Pseudomonadota</taxon>
        <taxon>Alphaproteobacteria</taxon>
        <taxon>Hyphomicrobiales</taxon>
        <taxon>Nitrobacteraceae</taxon>
        <taxon>Bradyrhizobium</taxon>
    </lineage>
</organism>
<comment type="similarity">
    <text evidence="1">Belongs to the HupH/HyaF family.</text>
</comment>
<protein>
    <submittedName>
        <fullName evidence="3">Hydrogenase expression/formation protein</fullName>
    </submittedName>
</protein>
<dbReference type="EMBL" id="CP076135">
    <property type="protein sequence ID" value="QWG17286.1"/>
    <property type="molecule type" value="Genomic_DNA"/>
</dbReference>
<dbReference type="Pfam" id="PF04809">
    <property type="entry name" value="HupH_C"/>
    <property type="match status" value="2"/>
</dbReference>
<accession>A0A975NML4</accession>
<feature type="domain" description="HupH hydrogenase expression protein C-terminal" evidence="2">
    <location>
        <begin position="52"/>
        <end position="147"/>
    </location>
</feature>
<name>A0A975NML4_9BRAD</name>
<dbReference type="Proteomes" id="UP000680805">
    <property type="component" value="Chromosome"/>
</dbReference>
<reference evidence="3" key="1">
    <citation type="submission" date="2021-06" db="EMBL/GenBank/DDBJ databases">
        <title>Bradyrhizobium sp. S2-11-2 Genome sequencing.</title>
        <authorList>
            <person name="Jin L."/>
        </authorList>
    </citation>
    <scope>NUCLEOTIDE SEQUENCE</scope>
    <source>
        <strain evidence="3">S2-11-2</strain>
    </source>
</reference>
<dbReference type="Gene3D" id="3.30.1370.140">
    <property type="entry name" value="HupH hydrogenase expression protein, C-terminal domain"/>
    <property type="match status" value="2"/>
</dbReference>